<dbReference type="EMBL" id="CP032157">
    <property type="protein sequence ID" value="AXY76623.1"/>
    <property type="molecule type" value="Genomic_DNA"/>
</dbReference>
<dbReference type="RefSeq" id="WP_119052500.1">
    <property type="nucleotide sequence ID" value="NZ_CP032157.1"/>
</dbReference>
<gene>
    <name evidence="1" type="ORF">D3H65_22625</name>
</gene>
<dbReference type="InterPro" id="IPR023393">
    <property type="entry name" value="START-like_dom_sf"/>
</dbReference>
<keyword evidence="1" id="KW-0131">Cell cycle</keyword>
<keyword evidence="1" id="KW-0132">Cell division</keyword>
<accession>A0A3B7MTB1</accession>
<dbReference type="SUPFAM" id="SSF55961">
    <property type="entry name" value="Bet v1-like"/>
    <property type="match status" value="1"/>
</dbReference>
<dbReference type="GO" id="GO:0051301">
    <property type="term" value="P:cell division"/>
    <property type="evidence" value="ECO:0007669"/>
    <property type="project" value="UniProtKB-KW"/>
</dbReference>
<organism evidence="1 2">
    <name type="scientific">Paraflavitalea soli</name>
    <dbReference type="NCBI Taxonomy" id="2315862"/>
    <lineage>
        <taxon>Bacteria</taxon>
        <taxon>Pseudomonadati</taxon>
        <taxon>Bacteroidota</taxon>
        <taxon>Chitinophagia</taxon>
        <taxon>Chitinophagales</taxon>
        <taxon>Chitinophagaceae</taxon>
        <taxon>Paraflavitalea</taxon>
    </lineage>
</organism>
<protein>
    <submittedName>
        <fullName evidence="1">Cell division protein</fullName>
    </submittedName>
</protein>
<name>A0A3B7MTB1_9BACT</name>
<reference evidence="1 2" key="1">
    <citation type="submission" date="2018-09" db="EMBL/GenBank/DDBJ databases">
        <title>Genome sequencing of strain 6GH32-13.</title>
        <authorList>
            <person name="Weon H.-Y."/>
            <person name="Heo J."/>
            <person name="Kwon S.-W."/>
        </authorList>
    </citation>
    <scope>NUCLEOTIDE SEQUENCE [LARGE SCALE GENOMIC DNA]</scope>
    <source>
        <strain evidence="1 2">5GH32-13</strain>
    </source>
</reference>
<dbReference type="AlphaFoldDB" id="A0A3B7MTB1"/>
<dbReference type="CDD" id="cd07820">
    <property type="entry name" value="SRPBCC_3"/>
    <property type="match status" value="1"/>
</dbReference>
<evidence type="ECO:0000313" key="1">
    <source>
        <dbReference type="EMBL" id="AXY76623.1"/>
    </source>
</evidence>
<dbReference type="Proteomes" id="UP000263900">
    <property type="component" value="Chromosome"/>
</dbReference>
<evidence type="ECO:0000313" key="2">
    <source>
        <dbReference type="Proteomes" id="UP000263900"/>
    </source>
</evidence>
<keyword evidence="2" id="KW-1185">Reference proteome</keyword>
<proteinExistence type="predicted"/>
<dbReference type="KEGG" id="pseg:D3H65_22625"/>
<sequence length="158" mass="18360">MPTIHLTNFIAAPVERVFDLSRSIELHKKAMAHTGEKAVAGTTMGLIGLNETVTWTAKHLYKTRIMKVKVTAMQQPFSFTDEMVEGSFRSMKHEHHFKQIDNGTLAIDIFTFETPYGAIGKMFNTIYLRKYMEQLLDQRNRVIQEYAESDKWKFVLQR</sequence>
<dbReference type="OrthoDB" id="9801773at2"/>
<dbReference type="Gene3D" id="3.30.530.20">
    <property type="match status" value="1"/>
</dbReference>